<evidence type="ECO:0000313" key="12">
    <source>
        <dbReference type="EMBL" id="CAF4021372.1"/>
    </source>
</evidence>
<keyword evidence="6" id="KW-0675">Receptor</keyword>
<dbReference type="PANTHER" id="PTHR24243">
    <property type="entry name" value="G-PROTEIN COUPLED RECEPTOR"/>
    <property type="match status" value="1"/>
</dbReference>
<organism evidence="11 13">
    <name type="scientific">Didymodactylos carnosus</name>
    <dbReference type="NCBI Taxonomy" id="1234261"/>
    <lineage>
        <taxon>Eukaryota</taxon>
        <taxon>Metazoa</taxon>
        <taxon>Spiralia</taxon>
        <taxon>Gnathifera</taxon>
        <taxon>Rotifera</taxon>
        <taxon>Eurotatoria</taxon>
        <taxon>Bdelloidea</taxon>
        <taxon>Philodinida</taxon>
        <taxon>Philodinidae</taxon>
        <taxon>Didymodactylos</taxon>
    </lineage>
</organism>
<evidence type="ECO:0000256" key="3">
    <source>
        <dbReference type="ARBA" id="ARBA00022989"/>
    </source>
</evidence>
<feature type="transmembrane region" description="Helical" evidence="9">
    <location>
        <begin position="163"/>
        <end position="189"/>
    </location>
</feature>
<evidence type="ECO:0000313" key="13">
    <source>
        <dbReference type="Proteomes" id="UP000677228"/>
    </source>
</evidence>
<dbReference type="EMBL" id="CAJNOK010014811">
    <property type="protein sequence ID" value="CAF1212436.1"/>
    <property type="molecule type" value="Genomic_DNA"/>
</dbReference>
<keyword evidence="2 9" id="KW-0812">Transmembrane</keyword>
<evidence type="ECO:0000256" key="9">
    <source>
        <dbReference type="SAM" id="Phobius"/>
    </source>
</evidence>
<keyword evidence="5 9" id="KW-0472">Membrane</keyword>
<name>A0A8S2EFB1_9BILA</name>
<feature type="transmembrane region" description="Helical" evidence="9">
    <location>
        <begin position="24"/>
        <end position="43"/>
    </location>
</feature>
<evidence type="ECO:0000256" key="8">
    <source>
        <dbReference type="SAM" id="MobiDB-lite"/>
    </source>
</evidence>
<dbReference type="GO" id="GO:0004930">
    <property type="term" value="F:G protein-coupled receptor activity"/>
    <property type="evidence" value="ECO:0007669"/>
    <property type="project" value="UniProtKB-KW"/>
</dbReference>
<accession>A0A8S2EFB1</accession>
<evidence type="ECO:0000256" key="6">
    <source>
        <dbReference type="ARBA" id="ARBA00023170"/>
    </source>
</evidence>
<keyword evidence="4" id="KW-0297">G-protein coupled receptor</keyword>
<proteinExistence type="predicted"/>
<evidence type="ECO:0000256" key="7">
    <source>
        <dbReference type="ARBA" id="ARBA00023224"/>
    </source>
</evidence>
<feature type="transmembrane region" description="Helical" evidence="9">
    <location>
        <begin position="251"/>
        <end position="271"/>
    </location>
</feature>
<dbReference type="PROSITE" id="PS50262">
    <property type="entry name" value="G_PROTEIN_RECEP_F1_2"/>
    <property type="match status" value="1"/>
</dbReference>
<protein>
    <recommendedName>
        <fullName evidence="10">G-protein coupled receptors family 1 profile domain-containing protein</fullName>
    </recommendedName>
</protein>
<keyword evidence="3 9" id="KW-1133">Transmembrane helix</keyword>
<evidence type="ECO:0000259" key="10">
    <source>
        <dbReference type="PROSITE" id="PS50262"/>
    </source>
</evidence>
<feature type="transmembrane region" description="Helical" evidence="9">
    <location>
        <begin position="110"/>
        <end position="131"/>
    </location>
</feature>
<feature type="region of interest" description="Disordered" evidence="8">
    <location>
        <begin position="290"/>
        <end position="313"/>
    </location>
</feature>
<dbReference type="Gene3D" id="1.20.1070.10">
    <property type="entry name" value="Rhodopsin 7-helix transmembrane proteins"/>
    <property type="match status" value="1"/>
</dbReference>
<gene>
    <name evidence="11" type="ORF">OVA965_LOCUS24521</name>
    <name evidence="12" type="ORF">TMI583_LOCUS25243</name>
</gene>
<feature type="non-terminal residue" evidence="11">
    <location>
        <position position="1"/>
    </location>
</feature>
<keyword evidence="7" id="KW-0807">Transducer</keyword>
<dbReference type="PANTHER" id="PTHR24243:SF233">
    <property type="entry name" value="THYROTROPIN-RELEASING HORMONE RECEPTOR"/>
    <property type="match status" value="1"/>
</dbReference>
<reference evidence="11" key="1">
    <citation type="submission" date="2021-02" db="EMBL/GenBank/DDBJ databases">
        <authorList>
            <person name="Nowell W R."/>
        </authorList>
    </citation>
    <scope>NUCLEOTIDE SEQUENCE</scope>
</reference>
<dbReference type="InterPro" id="IPR017452">
    <property type="entry name" value="GPCR_Rhodpsn_7TM"/>
</dbReference>
<dbReference type="EMBL" id="CAJOBA010036348">
    <property type="protein sequence ID" value="CAF4021372.1"/>
    <property type="molecule type" value="Genomic_DNA"/>
</dbReference>
<dbReference type="SUPFAM" id="SSF81321">
    <property type="entry name" value="Family A G protein-coupled receptor-like"/>
    <property type="match status" value="1"/>
</dbReference>
<dbReference type="GO" id="GO:0005886">
    <property type="term" value="C:plasma membrane"/>
    <property type="evidence" value="ECO:0007669"/>
    <property type="project" value="TreeGrafter"/>
</dbReference>
<dbReference type="Proteomes" id="UP000677228">
    <property type="component" value="Unassembled WGS sequence"/>
</dbReference>
<comment type="caution">
    <text evidence="11">The sequence shown here is derived from an EMBL/GenBank/DDBJ whole genome shotgun (WGS) entry which is preliminary data.</text>
</comment>
<evidence type="ECO:0000313" key="11">
    <source>
        <dbReference type="EMBL" id="CAF1212436.1"/>
    </source>
</evidence>
<evidence type="ECO:0000256" key="1">
    <source>
        <dbReference type="ARBA" id="ARBA00004141"/>
    </source>
</evidence>
<feature type="domain" description="G-protein coupled receptors family 1 profile" evidence="10">
    <location>
        <begin position="5"/>
        <end position="264"/>
    </location>
</feature>
<dbReference type="AlphaFoldDB" id="A0A8S2EFB1"/>
<evidence type="ECO:0000256" key="5">
    <source>
        <dbReference type="ARBA" id="ARBA00023136"/>
    </source>
</evidence>
<feature type="compositionally biased region" description="Basic and acidic residues" evidence="8">
    <location>
        <begin position="302"/>
        <end position="313"/>
    </location>
</feature>
<evidence type="ECO:0000256" key="4">
    <source>
        <dbReference type="ARBA" id="ARBA00023040"/>
    </source>
</evidence>
<sequence>IGSTFNFFSFVTFSRKASGENGSGVYLLTNSIVSLLTLLYALFFRISHVRQSRTNQIEIKLNRVLCKSLPYILNALSRTSPWLLAYVAGERALVALFTTNKYINKIKSPLSACIFSLLLIVCTCATSSPLITQHDIIIDPSDDNSVWCVQTHRFDSYEILLSFFVYIGPFIINCVCAIVIIIQITRIKANVRLMKRSTMLIYQLKQRQELIISPFVCLLCELPQVFIVLFVNSCQQYQQNVFRYGLLTIYYISYFPQAISFPFYVIMSPLFKREFSKTNIGKHLISKNTTTLSASSHPKSSKRTETKKQNDQIKTKNILTHKSKNEKCRKEGIHPFLKRFSFITIKRR</sequence>
<evidence type="ECO:0000256" key="2">
    <source>
        <dbReference type="ARBA" id="ARBA00022692"/>
    </source>
</evidence>
<comment type="subcellular location">
    <subcellularLocation>
        <location evidence="1">Membrane</location>
        <topology evidence="1">Multi-pass membrane protein</topology>
    </subcellularLocation>
</comment>
<feature type="transmembrane region" description="Helical" evidence="9">
    <location>
        <begin position="210"/>
        <end position="231"/>
    </location>
</feature>
<dbReference type="Proteomes" id="UP000682733">
    <property type="component" value="Unassembled WGS sequence"/>
</dbReference>